<dbReference type="Pfam" id="PF25198">
    <property type="entry name" value="Spore_GerAC_N"/>
    <property type="match status" value="1"/>
</dbReference>
<evidence type="ECO:0000256" key="6">
    <source>
        <dbReference type="ARBA" id="ARBA00023139"/>
    </source>
</evidence>
<dbReference type="EMBL" id="JBHTCO010000001">
    <property type="protein sequence ID" value="MFC7391464.1"/>
    <property type="molecule type" value="Genomic_DNA"/>
</dbReference>
<dbReference type="InterPro" id="IPR046953">
    <property type="entry name" value="Spore_GerAC-like_C"/>
</dbReference>
<dbReference type="InterPro" id="IPR057336">
    <property type="entry name" value="GerAC_N"/>
</dbReference>
<reference evidence="11" key="1">
    <citation type="journal article" date="2019" name="Int. J. Syst. Evol. Microbiol.">
        <title>The Global Catalogue of Microorganisms (GCM) 10K type strain sequencing project: providing services to taxonomists for standard genome sequencing and annotation.</title>
        <authorList>
            <consortium name="The Broad Institute Genomics Platform"/>
            <consortium name="The Broad Institute Genome Sequencing Center for Infectious Disease"/>
            <person name="Wu L."/>
            <person name="Ma J."/>
        </authorList>
    </citation>
    <scope>NUCLEOTIDE SEQUENCE [LARGE SCALE GENOMIC DNA]</scope>
    <source>
        <strain evidence="11">CGMCC 1.16305</strain>
    </source>
</reference>
<feature type="domain" description="Spore germination protein N-terminal" evidence="9">
    <location>
        <begin position="24"/>
        <end position="192"/>
    </location>
</feature>
<organism evidence="10 11">
    <name type="scientific">Scopulibacillus cellulosilyticus</name>
    <dbReference type="NCBI Taxonomy" id="2665665"/>
    <lineage>
        <taxon>Bacteria</taxon>
        <taxon>Bacillati</taxon>
        <taxon>Bacillota</taxon>
        <taxon>Bacilli</taxon>
        <taxon>Bacillales</taxon>
        <taxon>Sporolactobacillaceae</taxon>
        <taxon>Scopulibacillus</taxon>
    </lineage>
</organism>
<evidence type="ECO:0000256" key="2">
    <source>
        <dbReference type="ARBA" id="ARBA00007886"/>
    </source>
</evidence>
<keyword evidence="5" id="KW-0472">Membrane</keyword>
<evidence type="ECO:0000313" key="10">
    <source>
        <dbReference type="EMBL" id="MFC7391464.1"/>
    </source>
</evidence>
<dbReference type="InterPro" id="IPR038501">
    <property type="entry name" value="Spore_GerAC_C_sf"/>
</dbReference>
<dbReference type="PANTHER" id="PTHR35789:SF1">
    <property type="entry name" value="SPORE GERMINATION PROTEIN B3"/>
    <property type="match status" value="1"/>
</dbReference>
<keyword evidence="7" id="KW-0449">Lipoprotein</keyword>
<evidence type="ECO:0000256" key="5">
    <source>
        <dbReference type="ARBA" id="ARBA00023136"/>
    </source>
</evidence>
<keyword evidence="4" id="KW-0732">Signal</keyword>
<accession>A0ABW2PPX4</accession>
<dbReference type="PANTHER" id="PTHR35789">
    <property type="entry name" value="SPORE GERMINATION PROTEIN B3"/>
    <property type="match status" value="1"/>
</dbReference>
<gene>
    <name evidence="10" type="ORF">ACFQRG_00370</name>
</gene>
<sequence>MTKHNLYKFMAVFISLFILSGCWDNKDIDKRVLPLVMGISKKNTEGYKVTLQIPIPEQNGQISRVVTGQGGTVASVLGKIRVNSEYAVDYSHIGLIIINKKLGTNQQEMKGIIKFLMKSGEVPTKAMVAITDDNINNVLTNINKRLGINATSLFDYFNKGAGWAPEISRTPIWEVYQSLFSYTKDIAVPVVRSGKNTVLRYDGSAILKNGEIIGKISPDETQIYNIFQNQGASGKTETFDFTSVMVSDSSLQHKLLMKENKPSLSFHLNLGITILEKKEGLNDKKVKEKLEKVIENRFYNMLKQSQKKKIDLFGFGQYFRNQIPYNELKDWRTKYYPNLNVDFKVNAYLENV</sequence>
<evidence type="ECO:0000259" key="8">
    <source>
        <dbReference type="Pfam" id="PF05504"/>
    </source>
</evidence>
<dbReference type="PROSITE" id="PS51257">
    <property type="entry name" value="PROKAR_LIPOPROTEIN"/>
    <property type="match status" value="1"/>
</dbReference>
<keyword evidence="11" id="KW-1185">Reference proteome</keyword>
<dbReference type="NCBIfam" id="TIGR02887">
    <property type="entry name" value="spore_ger_x_C"/>
    <property type="match status" value="1"/>
</dbReference>
<evidence type="ECO:0000259" key="9">
    <source>
        <dbReference type="Pfam" id="PF25198"/>
    </source>
</evidence>
<name>A0ABW2PPX4_9BACL</name>
<evidence type="ECO:0000256" key="3">
    <source>
        <dbReference type="ARBA" id="ARBA00022544"/>
    </source>
</evidence>
<evidence type="ECO:0000256" key="4">
    <source>
        <dbReference type="ARBA" id="ARBA00022729"/>
    </source>
</evidence>
<dbReference type="InterPro" id="IPR008844">
    <property type="entry name" value="Spore_GerAC-like"/>
</dbReference>
<proteinExistence type="inferred from homology"/>
<protein>
    <submittedName>
        <fullName evidence="10">Ger(X)C family spore germination protein</fullName>
    </submittedName>
</protein>
<evidence type="ECO:0000256" key="7">
    <source>
        <dbReference type="ARBA" id="ARBA00023288"/>
    </source>
</evidence>
<dbReference type="Proteomes" id="UP001596505">
    <property type="component" value="Unassembled WGS sequence"/>
</dbReference>
<keyword evidence="6" id="KW-0564">Palmitate</keyword>
<comment type="similarity">
    <text evidence="2">Belongs to the GerABKC lipoprotein family.</text>
</comment>
<comment type="caution">
    <text evidence="10">The sequence shown here is derived from an EMBL/GenBank/DDBJ whole genome shotgun (WGS) entry which is preliminary data.</text>
</comment>
<dbReference type="Pfam" id="PF05504">
    <property type="entry name" value="Spore_GerAC"/>
    <property type="match status" value="1"/>
</dbReference>
<feature type="domain" description="Spore germination GerAC-like C-terminal" evidence="8">
    <location>
        <begin position="202"/>
        <end position="351"/>
    </location>
</feature>
<dbReference type="RefSeq" id="WP_380962482.1">
    <property type="nucleotide sequence ID" value="NZ_JBHTCO010000001.1"/>
</dbReference>
<keyword evidence="3" id="KW-0309">Germination</keyword>
<comment type="subcellular location">
    <subcellularLocation>
        <location evidence="1">Membrane</location>
        <topology evidence="1">Lipid-anchor</topology>
    </subcellularLocation>
</comment>
<dbReference type="Gene3D" id="3.30.300.210">
    <property type="entry name" value="Nutrient germinant receptor protein C, domain 3"/>
    <property type="match status" value="1"/>
</dbReference>
<evidence type="ECO:0000313" key="11">
    <source>
        <dbReference type="Proteomes" id="UP001596505"/>
    </source>
</evidence>
<evidence type="ECO:0000256" key="1">
    <source>
        <dbReference type="ARBA" id="ARBA00004635"/>
    </source>
</evidence>